<evidence type="ECO:0000313" key="1">
    <source>
        <dbReference type="EMBL" id="KAL1874826.1"/>
    </source>
</evidence>
<protein>
    <submittedName>
        <fullName evidence="1">Uncharacterized protein</fullName>
    </submittedName>
</protein>
<evidence type="ECO:0000313" key="2">
    <source>
        <dbReference type="Proteomes" id="UP001583177"/>
    </source>
</evidence>
<accession>A0ABR3XGH1</accession>
<dbReference type="InterPro" id="IPR007822">
    <property type="entry name" value="LANC-like"/>
</dbReference>
<dbReference type="PRINTS" id="PR01950">
    <property type="entry name" value="LANCSUPER"/>
</dbReference>
<name>A0ABR3XGH1_9PEZI</name>
<comment type="caution">
    <text evidence="1">The sequence shown here is derived from an EMBL/GenBank/DDBJ whole genome shotgun (WGS) entry which is preliminary data.</text>
</comment>
<dbReference type="PANTHER" id="PTHR12736">
    <property type="entry name" value="LANC-LIKE PROTEIN"/>
    <property type="match status" value="1"/>
</dbReference>
<dbReference type="Gene3D" id="1.50.10.10">
    <property type="match status" value="1"/>
</dbReference>
<dbReference type="InterPro" id="IPR012341">
    <property type="entry name" value="6hp_glycosidase-like_sf"/>
</dbReference>
<organism evidence="1 2">
    <name type="scientific">Diaporthe australafricana</name>
    <dbReference type="NCBI Taxonomy" id="127596"/>
    <lineage>
        <taxon>Eukaryota</taxon>
        <taxon>Fungi</taxon>
        <taxon>Dikarya</taxon>
        <taxon>Ascomycota</taxon>
        <taxon>Pezizomycotina</taxon>
        <taxon>Sordariomycetes</taxon>
        <taxon>Sordariomycetidae</taxon>
        <taxon>Diaporthales</taxon>
        <taxon>Diaporthaceae</taxon>
        <taxon>Diaporthe</taxon>
    </lineage>
</organism>
<dbReference type="Proteomes" id="UP001583177">
    <property type="component" value="Unassembled WGS sequence"/>
</dbReference>
<gene>
    <name evidence="1" type="ORF">Daus18300_003367</name>
</gene>
<dbReference type="EMBL" id="JAWRVE010000021">
    <property type="protein sequence ID" value="KAL1874826.1"/>
    <property type="molecule type" value="Genomic_DNA"/>
</dbReference>
<dbReference type="Pfam" id="PF05147">
    <property type="entry name" value="LANC_like"/>
    <property type="match status" value="1"/>
</dbReference>
<dbReference type="CDD" id="cd04794">
    <property type="entry name" value="euk_LANCL"/>
    <property type="match status" value="1"/>
</dbReference>
<keyword evidence="2" id="KW-1185">Reference proteome</keyword>
<dbReference type="SUPFAM" id="SSF158745">
    <property type="entry name" value="LanC-like"/>
    <property type="match status" value="1"/>
</dbReference>
<dbReference type="PANTHER" id="PTHR12736:SF7">
    <property type="entry name" value="LANC-LIKE PROTEIN 3"/>
    <property type="match status" value="1"/>
</dbReference>
<sequence length="307" mass="33696">MESRYLPSGDTPLLTVAESARHMKEALEGIIANLPPQDQYTGPSDVLKGFWAGPTGYAYLFLQASSLHPDLEIAGHRALTWAARYLEGDRGDLLLRLNDRCGLASEKLAYEAVQACMTKDPVYVNAFLSSLPEVLAPNGWPDELLQGRAGTLYMLRMMRHWVPDSAVLLDRSIDSVTTTILADGPEWKWHGTRYLGAVHGDIGIVTQLVLTTPSLAARLEGKMRELLSMQLAGGNWPTSVGKTNGSLVQFCHGAPGFLHSLVSLRPYFPGLQQEIDASIERGRRCVWSEGLLRKEPSICHGIFGNAL</sequence>
<reference evidence="1 2" key="1">
    <citation type="journal article" date="2024" name="IMA Fungus">
        <title>IMA Genome - F19 : A genome assembly and annotation guide to empower mycologists, including annotated draft genome sequences of Ceratocystis pirilliformis, Diaporthe australafricana, Fusarium ophioides, Paecilomyces lecythidis, and Sporothrix stenoceras.</title>
        <authorList>
            <person name="Aylward J."/>
            <person name="Wilson A.M."/>
            <person name="Visagie C.M."/>
            <person name="Spraker J."/>
            <person name="Barnes I."/>
            <person name="Buitendag C."/>
            <person name="Ceriani C."/>
            <person name="Del Mar Angel L."/>
            <person name="du Plessis D."/>
            <person name="Fuchs T."/>
            <person name="Gasser K."/>
            <person name="Kramer D."/>
            <person name="Li W."/>
            <person name="Munsamy K."/>
            <person name="Piso A."/>
            <person name="Price J.L."/>
            <person name="Sonnekus B."/>
            <person name="Thomas C."/>
            <person name="van der Nest A."/>
            <person name="van Dijk A."/>
            <person name="van Heerden A."/>
            <person name="van Vuuren N."/>
            <person name="Yilmaz N."/>
            <person name="Duong T.A."/>
            <person name="van der Merwe N.A."/>
            <person name="Wingfield M.J."/>
            <person name="Wingfield B.D."/>
        </authorList>
    </citation>
    <scope>NUCLEOTIDE SEQUENCE [LARGE SCALE GENOMIC DNA]</scope>
    <source>
        <strain evidence="1 2">CMW 18300</strain>
    </source>
</reference>
<proteinExistence type="predicted"/>